<dbReference type="AlphaFoldDB" id="A0A2A5R040"/>
<reference evidence="3 4" key="1">
    <citation type="submission" date="2017-09" db="EMBL/GenBank/DDBJ databases">
        <title>Genome sequences of Natrinema ejinorence JCM 13890T.</title>
        <authorList>
            <person name="Roh S.W."/>
            <person name="Kim Y.B."/>
            <person name="Kim J.Y."/>
        </authorList>
    </citation>
    <scope>NUCLEOTIDE SEQUENCE [LARGE SCALE GENOMIC DNA]</scope>
    <source>
        <strain evidence="3 4">JCM 13890</strain>
    </source>
</reference>
<keyword evidence="4" id="KW-1185">Reference proteome</keyword>
<feature type="compositionally biased region" description="Acidic residues" evidence="1">
    <location>
        <begin position="205"/>
        <end position="214"/>
    </location>
</feature>
<dbReference type="InterPro" id="IPR012245">
    <property type="entry name" value="MoaB"/>
</dbReference>
<dbReference type="PANTHER" id="PTHR43232">
    <property type="entry name" value="MOLYBDENUM COFACTOR BIOSYNTHESIS PROTEIN B"/>
    <property type="match status" value="1"/>
</dbReference>
<dbReference type="Gene3D" id="3.40.980.10">
    <property type="entry name" value="MoaB/Mog-like domain"/>
    <property type="match status" value="1"/>
</dbReference>
<dbReference type="PANTHER" id="PTHR43232:SF2">
    <property type="entry name" value="MOLYBDENUM COFACTOR BIOSYNTHESIS PROTEIN B"/>
    <property type="match status" value="1"/>
</dbReference>
<dbReference type="Pfam" id="PF00994">
    <property type="entry name" value="MoCF_biosynth"/>
    <property type="match status" value="1"/>
</dbReference>
<dbReference type="GO" id="GO:0006777">
    <property type="term" value="P:Mo-molybdopterin cofactor biosynthetic process"/>
    <property type="evidence" value="ECO:0007669"/>
    <property type="project" value="InterPro"/>
</dbReference>
<evidence type="ECO:0000313" key="3">
    <source>
        <dbReference type="EMBL" id="PCR92456.1"/>
    </source>
</evidence>
<dbReference type="InterPro" id="IPR036425">
    <property type="entry name" value="MoaB/Mog-like_dom_sf"/>
</dbReference>
<dbReference type="Proteomes" id="UP000219689">
    <property type="component" value="Unassembled WGS sequence"/>
</dbReference>
<dbReference type="SMART" id="SM00852">
    <property type="entry name" value="MoCF_biosynth"/>
    <property type="match status" value="1"/>
</dbReference>
<dbReference type="SUPFAM" id="SSF53218">
    <property type="entry name" value="Molybdenum cofactor biosynthesis proteins"/>
    <property type="match status" value="1"/>
</dbReference>
<dbReference type="EMBL" id="NXNI01000001">
    <property type="protein sequence ID" value="PCR92456.1"/>
    <property type="molecule type" value="Genomic_DNA"/>
</dbReference>
<evidence type="ECO:0000256" key="1">
    <source>
        <dbReference type="SAM" id="MobiDB-lite"/>
    </source>
</evidence>
<feature type="region of interest" description="Disordered" evidence="1">
    <location>
        <begin position="169"/>
        <end position="214"/>
    </location>
</feature>
<organism evidence="3 4">
    <name type="scientific">Natrinema ejinorense</name>
    <dbReference type="NCBI Taxonomy" id="373386"/>
    <lineage>
        <taxon>Archaea</taxon>
        <taxon>Methanobacteriati</taxon>
        <taxon>Methanobacteriota</taxon>
        <taxon>Stenosarchaea group</taxon>
        <taxon>Halobacteria</taxon>
        <taxon>Halobacteriales</taxon>
        <taxon>Natrialbaceae</taxon>
        <taxon>Natrinema</taxon>
    </lineage>
</organism>
<dbReference type="GO" id="GO:0005829">
    <property type="term" value="C:cytosol"/>
    <property type="evidence" value="ECO:0007669"/>
    <property type="project" value="TreeGrafter"/>
</dbReference>
<comment type="caution">
    <text evidence="3">The sequence shown here is derived from an EMBL/GenBank/DDBJ whole genome shotgun (WGS) entry which is preliminary data.</text>
</comment>
<protein>
    <submittedName>
        <fullName evidence="3">Molybdenum cofactor biosynthesis protein</fullName>
    </submittedName>
</protein>
<evidence type="ECO:0000313" key="4">
    <source>
        <dbReference type="Proteomes" id="UP000219689"/>
    </source>
</evidence>
<accession>A0A2A5R040</accession>
<gene>
    <name evidence="3" type="ORF">CP557_19120</name>
</gene>
<feature type="compositionally biased region" description="Acidic residues" evidence="1">
    <location>
        <begin position="169"/>
        <end position="197"/>
    </location>
</feature>
<dbReference type="InterPro" id="IPR001453">
    <property type="entry name" value="MoaB/Mog_dom"/>
</dbReference>
<sequence>MTETAADETSDDSDGTLCTGVLTIASDRSLETDEPGEALTEILEADGNEVTVREHVGPDHDTVQSIVSRLIDRNDVHVVLTAGATGVESTDVAIEAVAPLLDKELATFSELFTVLAYDRVGTSAVTARTLAGIADETPVFCLPGNADAVRLALEEIVLSEAPEIIDCLREDEPDTEDDDNAEDDLDAAADDDAENDPDAAAGDPTEVDATDGGA</sequence>
<dbReference type="RefSeq" id="WP_097381378.1">
    <property type="nucleotide sequence ID" value="NZ_NXNI01000001.1"/>
</dbReference>
<evidence type="ECO:0000259" key="2">
    <source>
        <dbReference type="SMART" id="SM00852"/>
    </source>
</evidence>
<name>A0A2A5R040_9EURY</name>
<proteinExistence type="predicted"/>
<dbReference type="OrthoDB" id="205337at2157"/>
<feature type="domain" description="MoaB/Mog" evidence="2">
    <location>
        <begin position="20"/>
        <end position="164"/>
    </location>
</feature>